<dbReference type="InterPro" id="IPR001478">
    <property type="entry name" value="PDZ"/>
</dbReference>
<dbReference type="GO" id="GO:0004252">
    <property type="term" value="F:serine-type endopeptidase activity"/>
    <property type="evidence" value="ECO:0007669"/>
    <property type="project" value="InterPro"/>
</dbReference>
<evidence type="ECO:0000256" key="1">
    <source>
        <dbReference type="ARBA" id="ARBA00010541"/>
    </source>
</evidence>
<feature type="chain" id="PRO_5038542748" evidence="4">
    <location>
        <begin position="32"/>
        <end position="453"/>
    </location>
</feature>
<dbReference type="InterPro" id="IPR051201">
    <property type="entry name" value="Chloro_Bact_Ser_Proteases"/>
</dbReference>
<comment type="similarity">
    <text evidence="1">Belongs to the peptidase S1C family.</text>
</comment>
<dbReference type="InterPro" id="IPR036034">
    <property type="entry name" value="PDZ_sf"/>
</dbReference>
<dbReference type="Proteomes" id="UP000823821">
    <property type="component" value="Unassembled WGS sequence"/>
</dbReference>
<dbReference type="Gene3D" id="2.40.10.10">
    <property type="entry name" value="Trypsin-like serine proteases"/>
    <property type="match status" value="2"/>
</dbReference>
<dbReference type="Pfam" id="PF17820">
    <property type="entry name" value="PDZ_6"/>
    <property type="match status" value="1"/>
</dbReference>
<evidence type="ECO:0000259" key="5">
    <source>
        <dbReference type="PROSITE" id="PS50106"/>
    </source>
</evidence>
<keyword evidence="4" id="KW-0732">Signal</keyword>
<dbReference type="SUPFAM" id="SSF50156">
    <property type="entry name" value="PDZ domain-like"/>
    <property type="match status" value="2"/>
</dbReference>
<dbReference type="PRINTS" id="PR00834">
    <property type="entry name" value="PROTEASES2C"/>
</dbReference>
<dbReference type="InterPro" id="IPR043504">
    <property type="entry name" value="Peptidase_S1_PA_chymotrypsin"/>
</dbReference>
<dbReference type="GO" id="GO:0006508">
    <property type="term" value="P:proteolysis"/>
    <property type="evidence" value="ECO:0007669"/>
    <property type="project" value="UniProtKB-KW"/>
</dbReference>
<dbReference type="Pfam" id="PF13365">
    <property type="entry name" value="Trypsin_2"/>
    <property type="match status" value="1"/>
</dbReference>
<accession>A0A9D2HM31</accession>
<keyword evidence="2" id="KW-0645">Protease</keyword>
<keyword evidence="3" id="KW-0378">Hydrolase</keyword>
<comment type="caution">
    <text evidence="6">The sequence shown here is derived from an EMBL/GenBank/DDBJ whole genome shotgun (WGS) entry which is preliminary data.</text>
</comment>
<proteinExistence type="inferred from homology"/>
<dbReference type="InterPro" id="IPR001940">
    <property type="entry name" value="Peptidase_S1C"/>
</dbReference>
<dbReference type="AlphaFoldDB" id="A0A9D2HM31"/>
<dbReference type="SUPFAM" id="SSF50494">
    <property type="entry name" value="Trypsin-like serine proteases"/>
    <property type="match status" value="1"/>
</dbReference>
<evidence type="ECO:0000256" key="3">
    <source>
        <dbReference type="ARBA" id="ARBA00022801"/>
    </source>
</evidence>
<reference evidence="6" key="1">
    <citation type="journal article" date="2021" name="PeerJ">
        <title>Extensive microbial diversity within the chicken gut microbiome revealed by metagenomics and culture.</title>
        <authorList>
            <person name="Gilroy R."/>
            <person name="Ravi A."/>
            <person name="Getino M."/>
            <person name="Pursley I."/>
            <person name="Horton D.L."/>
            <person name="Alikhan N.F."/>
            <person name="Baker D."/>
            <person name="Gharbi K."/>
            <person name="Hall N."/>
            <person name="Watson M."/>
            <person name="Adriaenssens E.M."/>
            <person name="Foster-Nyarko E."/>
            <person name="Jarju S."/>
            <person name="Secka A."/>
            <person name="Antonio M."/>
            <person name="Oren A."/>
            <person name="Chaudhuri R.R."/>
            <person name="La Ragione R."/>
            <person name="Hildebrand F."/>
            <person name="Pallen M.J."/>
        </authorList>
    </citation>
    <scope>NUCLEOTIDE SEQUENCE</scope>
    <source>
        <strain evidence="6">5032</strain>
    </source>
</reference>
<dbReference type="SMART" id="SM00228">
    <property type="entry name" value="PDZ"/>
    <property type="match status" value="2"/>
</dbReference>
<reference evidence="6" key="2">
    <citation type="submission" date="2021-04" db="EMBL/GenBank/DDBJ databases">
        <authorList>
            <person name="Gilroy R."/>
        </authorList>
    </citation>
    <scope>NUCLEOTIDE SEQUENCE</scope>
    <source>
        <strain evidence="6">5032</strain>
    </source>
</reference>
<evidence type="ECO:0000256" key="4">
    <source>
        <dbReference type="SAM" id="SignalP"/>
    </source>
</evidence>
<protein>
    <submittedName>
        <fullName evidence="6">Trypsin-like peptidase domain-containing protein</fullName>
    </submittedName>
</protein>
<dbReference type="PROSITE" id="PS50106">
    <property type="entry name" value="PDZ"/>
    <property type="match status" value="1"/>
</dbReference>
<evidence type="ECO:0000313" key="7">
    <source>
        <dbReference type="Proteomes" id="UP000823821"/>
    </source>
</evidence>
<evidence type="ECO:0000256" key="2">
    <source>
        <dbReference type="ARBA" id="ARBA00022670"/>
    </source>
</evidence>
<dbReference type="InterPro" id="IPR041489">
    <property type="entry name" value="PDZ_6"/>
</dbReference>
<dbReference type="InterPro" id="IPR009003">
    <property type="entry name" value="Peptidase_S1_PA"/>
</dbReference>
<name>A0A9D2HM31_9BACT</name>
<dbReference type="CDD" id="cd06779">
    <property type="entry name" value="cpPDZ_Deg_HtrA-like"/>
    <property type="match status" value="1"/>
</dbReference>
<evidence type="ECO:0000313" key="6">
    <source>
        <dbReference type="EMBL" id="HJA78707.1"/>
    </source>
</evidence>
<dbReference type="PANTHER" id="PTHR43343">
    <property type="entry name" value="PEPTIDASE S12"/>
    <property type="match status" value="1"/>
</dbReference>
<sequence length="453" mass="48332">MKLPRPFRFLPTLLLGASLTLICPCPPDALAAPAPGSPRLTPVVRAVQSAAPAVVNITSTSVIDAGPRFMSPLEQFFGPGFMPFDGMPARRQKRVSLGSGVIVDSAHGYVLTNAHVISGGGEVMINLLDGREFPATVKGADPDFDIAVLEIQGPHNLPAIRPAEAADLMPGETVIAIGNPFGFNHTVTTGVVSALGRSLRSENGMFTDLIQTDAAINPGNSGGPLLDLEGRLVGINTAVHAKGEGIGFAIPIHKALRVMSNLMDHGKLTPLWLGLHVENLDQRMAQALGLREARGVLVAEVYARSPAAAAGLEAGDVIESINGVTLNDRGDYLNLLRNQLPGESLRLVLQRAGGRQELRLAPAAFDDATARRIMEERWGFVVRPEGGRLVVVSARPDGPAHFLRRGDVLAGIGGKALRSQEELLQAFRQLRLAGQVLLQVERHGRRYHARLLP</sequence>
<feature type="domain" description="PDZ" evidence="5">
    <location>
        <begin position="257"/>
        <end position="328"/>
    </location>
</feature>
<feature type="signal peptide" evidence="4">
    <location>
        <begin position="1"/>
        <end position="31"/>
    </location>
</feature>
<dbReference type="EMBL" id="DWZD01000025">
    <property type="protein sequence ID" value="HJA78707.1"/>
    <property type="molecule type" value="Genomic_DNA"/>
</dbReference>
<gene>
    <name evidence="6" type="ORF">H9784_03910</name>
</gene>
<dbReference type="PANTHER" id="PTHR43343:SF3">
    <property type="entry name" value="PROTEASE DO-LIKE 8, CHLOROPLASTIC"/>
    <property type="match status" value="1"/>
</dbReference>
<dbReference type="Gene3D" id="2.30.42.10">
    <property type="match status" value="2"/>
</dbReference>
<organism evidence="6 7">
    <name type="scientific">Candidatus Desulfovibrio intestinavium</name>
    <dbReference type="NCBI Taxonomy" id="2838534"/>
    <lineage>
        <taxon>Bacteria</taxon>
        <taxon>Pseudomonadati</taxon>
        <taxon>Thermodesulfobacteriota</taxon>
        <taxon>Desulfovibrionia</taxon>
        <taxon>Desulfovibrionales</taxon>
        <taxon>Desulfovibrionaceae</taxon>
        <taxon>Desulfovibrio</taxon>
    </lineage>
</organism>